<dbReference type="Pfam" id="PF00633">
    <property type="entry name" value="HHH"/>
    <property type="match status" value="1"/>
</dbReference>
<comment type="similarity">
    <text evidence="3 14">Belongs to the Nth/MutY family.</text>
</comment>
<dbReference type="InterPro" id="IPR005760">
    <property type="entry name" value="A/G_AdeGlyc_MutY"/>
</dbReference>
<dbReference type="EC" id="3.2.2.31" evidence="4 14"/>
<dbReference type="InterPro" id="IPR023170">
    <property type="entry name" value="HhH_base_excis_C"/>
</dbReference>
<dbReference type="PANTHER" id="PTHR42944">
    <property type="entry name" value="ADENINE DNA GLYCOSYLASE"/>
    <property type="match status" value="1"/>
</dbReference>
<evidence type="ECO:0000256" key="8">
    <source>
        <dbReference type="ARBA" id="ARBA00022763"/>
    </source>
</evidence>
<evidence type="ECO:0000256" key="14">
    <source>
        <dbReference type="RuleBase" id="RU365096"/>
    </source>
</evidence>
<name>A0ABV5J746_9BACT</name>
<dbReference type="RefSeq" id="WP_379945435.1">
    <property type="nucleotide sequence ID" value="NZ_JBHMEW010000061.1"/>
</dbReference>
<evidence type="ECO:0000256" key="11">
    <source>
        <dbReference type="ARBA" id="ARBA00023014"/>
    </source>
</evidence>
<keyword evidence="9 16" id="KW-0378">Hydrolase</keyword>
<dbReference type="Proteomes" id="UP001589654">
    <property type="component" value="Unassembled WGS sequence"/>
</dbReference>
<evidence type="ECO:0000256" key="9">
    <source>
        <dbReference type="ARBA" id="ARBA00022801"/>
    </source>
</evidence>
<organism evidence="16 17">
    <name type="scientific">Echinicola jeungdonensis</name>
    <dbReference type="NCBI Taxonomy" id="709343"/>
    <lineage>
        <taxon>Bacteria</taxon>
        <taxon>Pseudomonadati</taxon>
        <taxon>Bacteroidota</taxon>
        <taxon>Cytophagia</taxon>
        <taxon>Cytophagales</taxon>
        <taxon>Cyclobacteriaceae</taxon>
        <taxon>Echinicola</taxon>
    </lineage>
</organism>
<dbReference type="NCBIfam" id="TIGR01084">
    <property type="entry name" value="mutY"/>
    <property type="match status" value="1"/>
</dbReference>
<dbReference type="GO" id="GO:0000701">
    <property type="term" value="F:purine-specific mismatch base pair DNA N-glycosylase activity"/>
    <property type="evidence" value="ECO:0007669"/>
    <property type="project" value="UniProtKB-EC"/>
</dbReference>
<dbReference type="CDD" id="cd03431">
    <property type="entry name" value="NUDIX_DNA_Glycosylase_C-MutY"/>
    <property type="match status" value="1"/>
</dbReference>
<evidence type="ECO:0000256" key="13">
    <source>
        <dbReference type="ARBA" id="ARBA00023295"/>
    </source>
</evidence>
<evidence type="ECO:0000256" key="4">
    <source>
        <dbReference type="ARBA" id="ARBA00012045"/>
    </source>
</evidence>
<evidence type="ECO:0000259" key="15">
    <source>
        <dbReference type="SMART" id="SM00478"/>
    </source>
</evidence>
<protein>
    <recommendedName>
        <fullName evidence="5 14">Adenine DNA glycosylase</fullName>
        <ecNumber evidence="4 14">3.2.2.31</ecNumber>
    </recommendedName>
</protein>
<evidence type="ECO:0000256" key="1">
    <source>
        <dbReference type="ARBA" id="ARBA00000843"/>
    </source>
</evidence>
<evidence type="ECO:0000256" key="3">
    <source>
        <dbReference type="ARBA" id="ARBA00008343"/>
    </source>
</evidence>
<evidence type="ECO:0000256" key="5">
    <source>
        <dbReference type="ARBA" id="ARBA00022023"/>
    </source>
</evidence>
<dbReference type="InterPro" id="IPR044298">
    <property type="entry name" value="MIG/MutY"/>
</dbReference>
<accession>A0ABV5J746</accession>
<reference evidence="16 17" key="1">
    <citation type="submission" date="2024-09" db="EMBL/GenBank/DDBJ databases">
        <authorList>
            <person name="Sun Q."/>
            <person name="Mori K."/>
        </authorList>
    </citation>
    <scope>NUCLEOTIDE SEQUENCE [LARGE SCALE GENOMIC DNA]</scope>
    <source>
        <strain evidence="16 17">CECT 7682</strain>
    </source>
</reference>
<keyword evidence="11" id="KW-0411">Iron-sulfur</keyword>
<evidence type="ECO:0000256" key="10">
    <source>
        <dbReference type="ARBA" id="ARBA00023004"/>
    </source>
</evidence>
<comment type="catalytic activity">
    <reaction evidence="1 14">
        <text>Hydrolyzes free adenine bases from 7,8-dihydro-8-oxoguanine:adenine mismatched double-stranded DNA, leaving an apurinic site.</text>
        <dbReference type="EC" id="3.2.2.31"/>
    </reaction>
</comment>
<dbReference type="SMART" id="SM00478">
    <property type="entry name" value="ENDO3c"/>
    <property type="match status" value="1"/>
</dbReference>
<dbReference type="InterPro" id="IPR003265">
    <property type="entry name" value="HhH-GPD_domain"/>
</dbReference>
<dbReference type="InterPro" id="IPR000445">
    <property type="entry name" value="HhH_motif"/>
</dbReference>
<evidence type="ECO:0000313" key="16">
    <source>
        <dbReference type="EMBL" id="MFB9212486.1"/>
    </source>
</evidence>
<keyword evidence="6" id="KW-0004">4Fe-4S</keyword>
<keyword evidence="13 14" id="KW-0326">Glycosidase</keyword>
<dbReference type="CDD" id="cd00056">
    <property type="entry name" value="ENDO3c"/>
    <property type="match status" value="1"/>
</dbReference>
<keyword evidence="10 14" id="KW-0408">Iron</keyword>
<dbReference type="InterPro" id="IPR029119">
    <property type="entry name" value="MutY_C"/>
</dbReference>
<keyword evidence="8 14" id="KW-0227">DNA damage</keyword>
<dbReference type="Pfam" id="PF14815">
    <property type="entry name" value="NUDIX_4"/>
    <property type="match status" value="1"/>
</dbReference>
<evidence type="ECO:0000256" key="12">
    <source>
        <dbReference type="ARBA" id="ARBA00023204"/>
    </source>
</evidence>
<dbReference type="InterPro" id="IPR011257">
    <property type="entry name" value="DNA_glycosylase"/>
</dbReference>
<keyword evidence="12" id="KW-0234">DNA repair</keyword>
<proteinExistence type="inferred from homology"/>
<evidence type="ECO:0000256" key="7">
    <source>
        <dbReference type="ARBA" id="ARBA00022723"/>
    </source>
</evidence>
<dbReference type="Pfam" id="PF00730">
    <property type="entry name" value="HhH-GPD"/>
    <property type="match status" value="1"/>
</dbReference>
<keyword evidence="7" id="KW-0479">Metal-binding</keyword>
<gene>
    <name evidence="16" type="primary">mutY</name>
    <name evidence="16" type="ORF">ACFFUR_11775</name>
</gene>
<dbReference type="Gene3D" id="1.10.1670.10">
    <property type="entry name" value="Helix-hairpin-Helix base-excision DNA repair enzymes (C-terminal)"/>
    <property type="match status" value="1"/>
</dbReference>
<evidence type="ECO:0000313" key="17">
    <source>
        <dbReference type="Proteomes" id="UP001589654"/>
    </source>
</evidence>
<comment type="caution">
    <text evidence="16">The sequence shown here is derived from an EMBL/GenBank/DDBJ whole genome shotgun (WGS) entry which is preliminary data.</text>
</comment>
<feature type="domain" description="HhH-GPD" evidence="15">
    <location>
        <begin position="51"/>
        <end position="202"/>
    </location>
</feature>
<comment type="cofactor">
    <cofactor evidence="14">
        <name>[4Fe-4S] cluster</name>
        <dbReference type="ChEBI" id="CHEBI:49883"/>
    </cofactor>
    <text evidence="14">Binds 1 [4Fe-4S] cluster.</text>
</comment>
<dbReference type="SUPFAM" id="SSF55811">
    <property type="entry name" value="Nudix"/>
    <property type="match status" value="1"/>
</dbReference>
<dbReference type="PANTHER" id="PTHR42944:SF1">
    <property type="entry name" value="ADENINE DNA GLYCOSYLASE"/>
    <property type="match status" value="1"/>
</dbReference>
<dbReference type="EMBL" id="JBHMEW010000061">
    <property type="protein sequence ID" value="MFB9212486.1"/>
    <property type="molecule type" value="Genomic_DNA"/>
</dbReference>
<evidence type="ECO:0000256" key="2">
    <source>
        <dbReference type="ARBA" id="ARBA00002933"/>
    </source>
</evidence>
<keyword evidence="17" id="KW-1185">Reference proteome</keyword>
<dbReference type="Gene3D" id="1.10.340.30">
    <property type="entry name" value="Hypothetical protein, domain 2"/>
    <property type="match status" value="1"/>
</dbReference>
<comment type="function">
    <text evidence="2">Adenine glycosylase active on G-A mispairs. MutY also corrects error-prone DNA synthesis past GO lesions which are due to the oxidatively damaged form of guanine: 7,8-dihydro-8-oxoguanine (8-oxo-dGTP).</text>
</comment>
<evidence type="ECO:0000256" key="6">
    <source>
        <dbReference type="ARBA" id="ARBA00022485"/>
    </source>
</evidence>
<dbReference type="InterPro" id="IPR015797">
    <property type="entry name" value="NUDIX_hydrolase-like_dom_sf"/>
</dbReference>
<dbReference type="SUPFAM" id="SSF48150">
    <property type="entry name" value="DNA-glycosylase"/>
    <property type="match status" value="1"/>
</dbReference>
<sequence>MLNEMLIHKISKDLNFSYFANKLLQWYPQNKRNLPWRDTQNPYIIWLSEIILQQTRVAQGLPYFEKFLKEYPSVQDLAQAPMDEVMRLWQGLGYYSRARNLHQCAKEVTENFEGYFPDNYKDLLQLKGVGSYTAAAIASFAFKERVAVLDGNVFRVLSRYFGLGTDISSTQGKKEFEKLANQIIPENEPDQYNQAIMEFGALQCSPKNPDCSICPLQKGCFAHKHHLIDQLPYKAKKIKVTTRAFLYHHITCGEHVIARKRGPKDIWQGLFDFPLTEFSNPGEINPEASQLGHELQSFNPTIRFDSEKTYKHILTHQKIFSNFASFQIPEEHFNALEQWARKNGYFPCTRKQLEDLGKPKLIVRYLNDKK</sequence>